<dbReference type="SUPFAM" id="SSF51905">
    <property type="entry name" value="FAD/NAD(P)-binding domain"/>
    <property type="match status" value="1"/>
</dbReference>
<dbReference type="Proteomes" id="UP001162734">
    <property type="component" value="Chromosome"/>
</dbReference>
<keyword evidence="3" id="KW-1185">Reference proteome</keyword>
<dbReference type="PANTHER" id="PTHR42923">
    <property type="entry name" value="PROTOPORPHYRINOGEN OXIDASE"/>
    <property type="match status" value="1"/>
</dbReference>
<dbReference type="InterPro" id="IPR050464">
    <property type="entry name" value="Zeta_carotene_desat/Oxidored"/>
</dbReference>
<organism evidence="2 3">
    <name type="scientific">Anaeromyxobacter paludicola</name>
    <dbReference type="NCBI Taxonomy" id="2918171"/>
    <lineage>
        <taxon>Bacteria</taxon>
        <taxon>Pseudomonadati</taxon>
        <taxon>Myxococcota</taxon>
        <taxon>Myxococcia</taxon>
        <taxon>Myxococcales</taxon>
        <taxon>Cystobacterineae</taxon>
        <taxon>Anaeromyxobacteraceae</taxon>
        <taxon>Anaeromyxobacter</taxon>
    </lineage>
</organism>
<evidence type="ECO:0000313" key="3">
    <source>
        <dbReference type="Proteomes" id="UP001162734"/>
    </source>
</evidence>
<dbReference type="Pfam" id="PF01593">
    <property type="entry name" value="Amino_oxidase"/>
    <property type="match status" value="1"/>
</dbReference>
<evidence type="ECO:0000259" key="1">
    <source>
        <dbReference type="Pfam" id="PF01593"/>
    </source>
</evidence>
<proteinExistence type="predicted"/>
<dbReference type="Gene3D" id="3.50.50.60">
    <property type="entry name" value="FAD/NAD(P)-binding domain"/>
    <property type="match status" value="3"/>
</dbReference>
<name>A0ABM7XB47_9BACT</name>
<feature type="domain" description="Amine oxidase" evidence="1">
    <location>
        <begin position="14"/>
        <end position="259"/>
    </location>
</feature>
<gene>
    <name evidence="2" type="ORF">AMPC_21850</name>
</gene>
<dbReference type="InterPro" id="IPR036188">
    <property type="entry name" value="FAD/NAD-bd_sf"/>
</dbReference>
<sequence length="400" mass="42846">MERYDAVVVGGGVSGAAFAWQCARAGKKVLLLEREPRLGGCLHSQRTSAGYWYELGAHTCYNSYAGFIELLEGAGLKGRLLPRAKVPFALLKDGQLHPLTPGGVLKLLDLWELARSLPAAFTAKKDGQTMYGYYSRLFGRRNYDRVMGPLFSAVPSQSADPIPADMLFKKRSRRKDVLRSFTLDGGLQTVVDAAARTAGVEVATGAPARTVEKTPAGWAVVTEDGRRFEAPVLALATPPSAAAALLQAAQPELAGKLASIKMSGIETVGVVVEAARLKVPPVAGIVPIDDAFFSAVSRDTVPDPRLRGFAFHFRPQGLPLEQKLERIARVLGVARADLSEVVEKRGLMPSPVLGHEQVVADIDRLLAGGTLAITGNYFGGLAIEDCVQRSKEEFGRVGKA</sequence>
<dbReference type="EMBL" id="AP025592">
    <property type="protein sequence ID" value="BDG09072.1"/>
    <property type="molecule type" value="Genomic_DNA"/>
</dbReference>
<accession>A0ABM7XB47</accession>
<evidence type="ECO:0000313" key="2">
    <source>
        <dbReference type="EMBL" id="BDG09072.1"/>
    </source>
</evidence>
<reference evidence="3" key="1">
    <citation type="journal article" date="2022" name="Int. J. Syst. Evol. Microbiol.">
        <title>Anaeromyxobacter oryzae sp. nov., Anaeromyxobacter diazotrophicus sp. nov. and Anaeromyxobacter paludicola sp. nov., isolated from paddy soils.</title>
        <authorList>
            <person name="Itoh H."/>
            <person name="Xu Z."/>
            <person name="Mise K."/>
            <person name="Masuda Y."/>
            <person name="Ushijima N."/>
            <person name="Hayakawa C."/>
            <person name="Shiratori Y."/>
            <person name="Senoo K."/>
        </authorList>
    </citation>
    <scope>NUCLEOTIDE SEQUENCE [LARGE SCALE GENOMIC DNA]</scope>
    <source>
        <strain evidence="3">Red630</strain>
    </source>
</reference>
<dbReference type="InterPro" id="IPR002937">
    <property type="entry name" value="Amino_oxidase"/>
</dbReference>
<protein>
    <submittedName>
        <fullName evidence="2">FAD-dependent oxidoreductase</fullName>
    </submittedName>
</protein>
<dbReference type="RefSeq" id="WP_248340698.1">
    <property type="nucleotide sequence ID" value="NZ_AP025592.1"/>
</dbReference>